<dbReference type="InterPro" id="IPR006153">
    <property type="entry name" value="Cation/H_exchanger_TM"/>
</dbReference>
<keyword evidence="3 5" id="KW-1133">Transmembrane helix</keyword>
<comment type="subcellular location">
    <subcellularLocation>
        <location evidence="1">Membrane</location>
        <topology evidence="1">Multi-pass membrane protein</topology>
    </subcellularLocation>
</comment>
<keyword evidence="8" id="KW-1185">Reference proteome</keyword>
<dbReference type="GO" id="GO:0015297">
    <property type="term" value="F:antiporter activity"/>
    <property type="evidence" value="ECO:0007669"/>
    <property type="project" value="InterPro"/>
</dbReference>
<dbReference type="Gene3D" id="1.20.1530.20">
    <property type="match status" value="1"/>
</dbReference>
<keyword evidence="2 5" id="KW-0812">Transmembrane</keyword>
<evidence type="ECO:0000256" key="5">
    <source>
        <dbReference type="SAM" id="Phobius"/>
    </source>
</evidence>
<dbReference type="EMBL" id="FMZA01000011">
    <property type="protein sequence ID" value="SDC61711.1"/>
    <property type="molecule type" value="Genomic_DNA"/>
</dbReference>
<protein>
    <submittedName>
        <fullName evidence="7">Sodium/hydrogen exchanger family protein</fullName>
    </submittedName>
</protein>
<evidence type="ECO:0000259" key="6">
    <source>
        <dbReference type="Pfam" id="PF00999"/>
    </source>
</evidence>
<organism evidence="7 8">
    <name type="scientific">Melghirimyces thermohalophilus</name>
    <dbReference type="NCBI Taxonomy" id="1236220"/>
    <lineage>
        <taxon>Bacteria</taxon>
        <taxon>Bacillati</taxon>
        <taxon>Bacillota</taxon>
        <taxon>Bacilli</taxon>
        <taxon>Bacillales</taxon>
        <taxon>Thermoactinomycetaceae</taxon>
        <taxon>Melghirimyces</taxon>
    </lineage>
</organism>
<dbReference type="GO" id="GO:1902600">
    <property type="term" value="P:proton transmembrane transport"/>
    <property type="evidence" value="ECO:0007669"/>
    <property type="project" value="InterPro"/>
</dbReference>
<sequence>MRLLGRSDHHPDPQFSQHRRLSLTNTPITRQFGAEQNDQQLQNNCIALLDDLNRNRNSSLIVAVGGVILPLAGGYLGEGGAFGLEQQGALFLGLLLSATSVSITVQTLKDLIKTENEQWEF</sequence>
<feature type="domain" description="Cation/H+ exchanger transmembrane" evidence="6">
    <location>
        <begin position="50"/>
        <end position="116"/>
    </location>
</feature>
<evidence type="ECO:0000313" key="8">
    <source>
        <dbReference type="Proteomes" id="UP000199387"/>
    </source>
</evidence>
<accession>A0A1G6N1Y4</accession>
<keyword evidence="4 5" id="KW-0472">Membrane</keyword>
<evidence type="ECO:0000256" key="3">
    <source>
        <dbReference type="ARBA" id="ARBA00022989"/>
    </source>
</evidence>
<dbReference type="OrthoDB" id="9793589at2"/>
<evidence type="ECO:0000256" key="4">
    <source>
        <dbReference type="ARBA" id="ARBA00023136"/>
    </source>
</evidence>
<name>A0A1G6N1Y4_9BACL</name>
<evidence type="ECO:0000256" key="2">
    <source>
        <dbReference type="ARBA" id="ARBA00022692"/>
    </source>
</evidence>
<feature type="transmembrane region" description="Helical" evidence="5">
    <location>
        <begin position="60"/>
        <end position="77"/>
    </location>
</feature>
<dbReference type="GO" id="GO:0016020">
    <property type="term" value="C:membrane"/>
    <property type="evidence" value="ECO:0007669"/>
    <property type="project" value="UniProtKB-SubCell"/>
</dbReference>
<dbReference type="Proteomes" id="UP000199387">
    <property type="component" value="Unassembled WGS sequence"/>
</dbReference>
<gene>
    <name evidence="7" type="ORF">SAMN04488112_11198</name>
</gene>
<dbReference type="Pfam" id="PF00999">
    <property type="entry name" value="Na_H_Exchanger"/>
    <property type="match status" value="1"/>
</dbReference>
<proteinExistence type="predicted"/>
<evidence type="ECO:0000256" key="1">
    <source>
        <dbReference type="ARBA" id="ARBA00004141"/>
    </source>
</evidence>
<dbReference type="InterPro" id="IPR038770">
    <property type="entry name" value="Na+/solute_symporter_sf"/>
</dbReference>
<reference evidence="7 8" key="1">
    <citation type="submission" date="2016-10" db="EMBL/GenBank/DDBJ databases">
        <authorList>
            <person name="de Groot N.N."/>
        </authorList>
    </citation>
    <scope>NUCLEOTIDE SEQUENCE [LARGE SCALE GENOMIC DNA]</scope>
    <source>
        <strain evidence="7 8">DSM 45514</strain>
    </source>
</reference>
<dbReference type="AlphaFoldDB" id="A0A1G6N1Y4"/>
<dbReference type="STRING" id="1236220.SAMN04488112_11198"/>
<evidence type="ECO:0000313" key="7">
    <source>
        <dbReference type="EMBL" id="SDC61711.1"/>
    </source>
</evidence>